<comment type="caution">
    <text evidence="1">The sequence shown here is derived from an EMBL/GenBank/DDBJ whole genome shotgun (WGS) entry which is preliminary data.</text>
</comment>
<accession>A0A401IPM6</accession>
<reference evidence="1" key="1">
    <citation type="journal article" date="2018" name="J. Virol.">
        <title>Crustacean Genome Exploration Reveals the Evolutionary Origin of White Spot Syndrome Virus.</title>
        <authorList>
            <person name="Kawato S."/>
            <person name="Shitara A."/>
            <person name="Wang Y."/>
            <person name="Nozaki R."/>
            <person name="Kondo H."/>
            <person name="Hirono I."/>
        </authorList>
    </citation>
    <scope>NUCLEOTIDE SEQUENCE</scope>
    <source>
        <strain evidence="1">Kochi-1</strain>
    </source>
</reference>
<protein>
    <submittedName>
        <fullName evidence="1">Wsv327-like protein</fullName>
    </submittedName>
</protein>
<name>A0A401IPM6_9VIRU</name>
<proteinExistence type="predicted"/>
<dbReference type="EMBL" id="BFCG01000001">
    <property type="protein sequence ID" value="GBG35566.1"/>
    <property type="molecule type" value="Genomic_DNA"/>
</dbReference>
<organism evidence="1">
    <name type="scientific">Sesarmops intermedium nimavirus</name>
    <dbReference type="NCBI Taxonomy" id="2133796"/>
    <lineage>
        <taxon>Viruses</taxon>
        <taxon>Viruses incertae sedis</taxon>
        <taxon>Naldaviricetes</taxon>
        <taxon>Nimaviridae</taxon>
    </lineage>
</organism>
<evidence type="ECO:0000313" key="1">
    <source>
        <dbReference type="EMBL" id="GBG35566.1"/>
    </source>
</evidence>
<sequence>MTAHKECVLTLVAESRRDDAAIREYVSEGLYVTARVLFSDQDNTTPRVLSSDILGPTENQQQFMGREPATKKNFDRAVTKGDILSLDEMTSKVSDPSWRLTERAAKELTNFELLKQVPILNLLNGFEYMMDNVFRSAIDLVSDPQNKRPTWLVDAGMLLKNESSTAVDVAVGRARRVMALFSYTLIDILEWKKAMSQWIQYRGLSPFPSMPPHAPYDHLIQLITECGKKFTEGVIEEDICANTLVLSLATSAANDGFFPRISGTFYESILGYKIMSMLSILISAEYGTLVSRVAVYGHLVLDPEIEIPSEEERHEYLGATIDLESNEIKTLLHREVGREYAETCSRQPFFSNFSVIRVRPGDSAARFSMYVMWNTLFLATGGLTSFIAETNSVRSHLLLNFFLKDLHALFNCTRCEYGFIVKTLDTFSMWEKEKSNVGEGDKELRKVLAAALQSLTTTTVGPQNIMTKTVGQLIHDILAYVNPGDELNTAILAVSGKMRIQKLDNDVRELYTSDRREYAVQGLKYVAVSKGFAALAFYLLYSSAATAPRFPPPESAASELDRAVTLLLARWGSLRFPTHNLWLGGINDETSSPLLAFAGIWALRNAVRARRDVDDPSNTTFVPGRPLTILESLSSVKNLTAILNNNYVLSENIDSQKLVWKAIEELETESEVWGASGLNVNVRRDIVNFFSSSELVKEPGLKMKK</sequence>